<keyword evidence="2" id="KW-1185">Reference proteome</keyword>
<dbReference type="EMBL" id="JAHZSS010000001">
    <property type="protein sequence ID" value="MBW8189448.1"/>
    <property type="molecule type" value="Genomic_DNA"/>
</dbReference>
<organism evidence="1 2">
    <name type="scientific">Neiella holothuriorum</name>
    <dbReference type="NCBI Taxonomy" id="2870530"/>
    <lineage>
        <taxon>Bacteria</taxon>
        <taxon>Pseudomonadati</taxon>
        <taxon>Pseudomonadota</taxon>
        <taxon>Gammaproteobacteria</taxon>
        <taxon>Alteromonadales</taxon>
        <taxon>Echinimonadaceae</taxon>
        <taxon>Neiella</taxon>
    </lineage>
</organism>
<evidence type="ECO:0000313" key="2">
    <source>
        <dbReference type="Proteomes" id="UP001166251"/>
    </source>
</evidence>
<dbReference type="RefSeq" id="WP_220102139.1">
    <property type="nucleotide sequence ID" value="NZ_JAHZSS010000001.1"/>
</dbReference>
<proteinExistence type="predicted"/>
<evidence type="ECO:0000313" key="1">
    <source>
        <dbReference type="EMBL" id="MBW8189448.1"/>
    </source>
</evidence>
<protein>
    <submittedName>
        <fullName evidence="1">MSHA biogenesis protein MshP</fullName>
    </submittedName>
</protein>
<accession>A0ABS7EAT2</accession>
<gene>
    <name evidence="1" type="ORF">K0504_00245</name>
</gene>
<sequence>MVSIFVLVVLSLLAASLINVVSDSSRTVAVEVYGTRALMAAQSGADLALVSLFPLTNGAGAGCDAVPNSDNSRFEGQPGLNGCSASVTCGEQLLPGGGADVLYTITSTGFCQAGTGQETIRVERVIELEARGVSL</sequence>
<dbReference type="Proteomes" id="UP001166251">
    <property type="component" value="Unassembled WGS sequence"/>
</dbReference>
<name>A0ABS7EAT2_9GAMM</name>
<reference evidence="1" key="1">
    <citation type="submission" date="2021-07" db="EMBL/GenBank/DDBJ databases">
        <title>Neiella marina sp. nov., isolated from the intestinal content of sea cucumber Apostichopus japonicus.</title>
        <authorList>
            <person name="Bai X."/>
        </authorList>
    </citation>
    <scope>NUCLEOTIDE SEQUENCE</scope>
    <source>
        <strain evidence="1">126</strain>
    </source>
</reference>
<comment type="caution">
    <text evidence="1">The sequence shown here is derived from an EMBL/GenBank/DDBJ whole genome shotgun (WGS) entry which is preliminary data.</text>
</comment>